<protein>
    <submittedName>
        <fullName evidence="6">LysR family transcriptional regulator</fullName>
    </submittedName>
</protein>
<keyword evidence="2" id="KW-0805">Transcription regulation</keyword>
<dbReference type="PANTHER" id="PTHR30537">
    <property type="entry name" value="HTH-TYPE TRANSCRIPTIONAL REGULATOR"/>
    <property type="match status" value="1"/>
</dbReference>
<dbReference type="Pfam" id="PF00126">
    <property type="entry name" value="HTH_1"/>
    <property type="match status" value="1"/>
</dbReference>
<name>A0ABT2ZNL2_9RHOB</name>
<keyword evidence="4" id="KW-0804">Transcription</keyword>
<dbReference type="InterPro" id="IPR058163">
    <property type="entry name" value="LysR-type_TF_proteobact-type"/>
</dbReference>
<comment type="similarity">
    <text evidence="1">Belongs to the LysR transcriptional regulatory family.</text>
</comment>
<dbReference type="Gene3D" id="3.40.190.10">
    <property type="entry name" value="Periplasmic binding protein-like II"/>
    <property type="match status" value="2"/>
</dbReference>
<dbReference type="InterPro" id="IPR036388">
    <property type="entry name" value="WH-like_DNA-bd_sf"/>
</dbReference>
<comment type="caution">
    <text evidence="6">The sequence shown here is derived from an EMBL/GenBank/DDBJ whole genome shotgun (WGS) entry which is preliminary data.</text>
</comment>
<dbReference type="PROSITE" id="PS50931">
    <property type="entry name" value="HTH_LYSR"/>
    <property type="match status" value="1"/>
</dbReference>
<dbReference type="Pfam" id="PF03466">
    <property type="entry name" value="LysR_substrate"/>
    <property type="match status" value="1"/>
</dbReference>
<evidence type="ECO:0000256" key="3">
    <source>
        <dbReference type="ARBA" id="ARBA00023125"/>
    </source>
</evidence>
<dbReference type="InterPro" id="IPR036390">
    <property type="entry name" value="WH_DNA-bd_sf"/>
</dbReference>
<evidence type="ECO:0000256" key="1">
    <source>
        <dbReference type="ARBA" id="ARBA00009437"/>
    </source>
</evidence>
<dbReference type="SUPFAM" id="SSF46785">
    <property type="entry name" value="Winged helix' DNA-binding domain"/>
    <property type="match status" value="1"/>
</dbReference>
<dbReference type="RefSeq" id="WP_263739911.1">
    <property type="nucleotide sequence ID" value="NZ_JAOWKZ010000002.1"/>
</dbReference>
<evidence type="ECO:0000259" key="5">
    <source>
        <dbReference type="PROSITE" id="PS50931"/>
    </source>
</evidence>
<proteinExistence type="inferred from homology"/>
<dbReference type="SUPFAM" id="SSF53850">
    <property type="entry name" value="Periplasmic binding protein-like II"/>
    <property type="match status" value="1"/>
</dbReference>
<reference evidence="6 7" key="1">
    <citation type="submission" date="2022-10" db="EMBL/GenBank/DDBJ databases">
        <title>Defluviimonas sp. nov., isolated from ocean surface sediments.</title>
        <authorList>
            <person name="He W."/>
            <person name="Wang L."/>
            <person name="Zhang D.-F."/>
        </authorList>
    </citation>
    <scope>NUCLEOTIDE SEQUENCE [LARGE SCALE GENOMIC DNA]</scope>
    <source>
        <strain evidence="6 7">WL0050</strain>
    </source>
</reference>
<organism evidence="6 7">
    <name type="scientific">Albidovulum litorale</name>
    <dbReference type="NCBI Taxonomy" id="2984134"/>
    <lineage>
        <taxon>Bacteria</taxon>
        <taxon>Pseudomonadati</taxon>
        <taxon>Pseudomonadota</taxon>
        <taxon>Alphaproteobacteria</taxon>
        <taxon>Rhodobacterales</taxon>
        <taxon>Paracoccaceae</taxon>
        <taxon>Albidovulum</taxon>
    </lineage>
</organism>
<dbReference type="PANTHER" id="PTHR30537:SF26">
    <property type="entry name" value="GLYCINE CLEAVAGE SYSTEM TRANSCRIPTIONAL ACTIVATOR"/>
    <property type="match status" value="1"/>
</dbReference>
<dbReference type="InterPro" id="IPR000847">
    <property type="entry name" value="LysR_HTH_N"/>
</dbReference>
<keyword evidence="7" id="KW-1185">Reference proteome</keyword>
<keyword evidence="3" id="KW-0238">DNA-binding</keyword>
<sequence length="293" mass="32038">MDQIDWLHYPPLPALRAFEATVRLGGFSAAGRSLNVTHAAVSQQVRALEAYLGFALVNRDGRKLAVTPEGAQLASALNEGFGTIQTTISALMAGGEDRPVTITVTPTFATNWLMPRLGQFWSNHAEVPISLRPDAKVLDLRRERIDLGIRFGSGNWPGVEAEYLTSARYVVVGAPRIVGATGSVDRSVMAGLPWVLEPDWPEQRNWIDCCLGLNPADLNITEFASEELALSAARQGYGLHITSAALIEEDLKSGALRVVFDSDEDNPGYYIVTPPGSIRRPARLFIRWLRDSV</sequence>
<dbReference type="PRINTS" id="PR00039">
    <property type="entry name" value="HTHLYSR"/>
</dbReference>
<dbReference type="Gene3D" id="1.10.10.10">
    <property type="entry name" value="Winged helix-like DNA-binding domain superfamily/Winged helix DNA-binding domain"/>
    <property type="match status" value="1"/>
</dbReference>
<feature type="domain" description="HTH lysR-type" evidence="5">
    <location>
        <begin position="10"/>
        <end position="67"/>
    </location>
</feature>
<dbReference type="EMBL" id="JAOWKZ010000002">
    <property type="protein sequence ID" value="MCV2872736.1"/>
    <property type="molecule type" value="Genomic_DNA"/>
</dbReference>
<dbReference type="InterPro" id="IPR005119">
    <property type="entry name" value="LysR_subst-bd"/>
</dbReference>
<accession>A0ABT2ZNL2</accession>
<evidence type="ECO:0000256" key="2">
    <source>
        <dbReference type="ARBA" id="ARBA00023015"/>
    </source>
</evidence>
<dbReference type="Proteomes" id="UP001652564">
    <property type="component" value="Unassembled WGS sequence"/>
</dbReference>
<gene>
    <name evidence="6" type="ORF">OEZ71_10570</name>
</gene>
<evidence type="ECO:0000313" key="7">
    <source>
        <dbReference type="Proteomes" id="UP001652564"/>
    </source>
</evidence>
<evidence type="ECO:0000256" key="4">
    <source>
        <dbReference type="ARBA" id="ARBA00023163"/>
    </source>
</evidence>
<evidence type="ECO:0000313" key="6">
    <source>
        <dbReference type="EMBL" id="MCV2872736.1"/>
    </source>
</evidence>